<protein>
    <recommendedName>
        <fullName evidence="11">Molybdate-binding protein ModA</fullName>
    </recommendedName>
    <alternativeName>
        <fullName evidence="12">Molybdate/tungstate-binding protein ModA</fullName>
    </alternativeName>
</protein>
<dbReference type="InterPro" id="IPR005950">
    <property type="entry name" value="ModA"/>
</dbReference>
<keyword evidence="8" id="KW-0826">Tungsten</keyword>
<dbReference type="AlphaFoldDB" id="A0A1G6ISQ9"/>
<evidence type="ECO:0000256" key="3">
    <source>
        <dbReference type="ARBA" id="ARBA00022448"/>
    </source>
</evidence>
<dbReference type="RefSeq" id="WP_092749318.1">
    <property type="nucleotide sequence ID" value="NZ_FMYL01000009.1"/>
</dbReference>
<dbReference type="GO" id="GO:0030288">
    <property type="term" value="C:outer membrane-bounded periplasmic space"/>
    <property type="evidence" value="ECO:0007669"/>
    <property type="project" value="TreeGrafter"/>
</dbReference>
<evidence type="ECO:0000256" key="9">
    <source>
        <dbReference type="ARBA" id="ARBA00056002"/>
    </source>
</evidence>
<evidence type="ECO:0000256" key="7">
    <source>
        <dbReference type="ARBA" id="ARBA00023136"/>
    </source>
</evidence>
<keyword evidence="6 14" id="KW-0732">Signal</keyword>
<dbReference type="PIRSF" id="PIRSF004846">
    <property type="entry name" value="ModA"/>
    <property type="match status" value="1"/>
</dbReference>
<feature type="binding site" evidence="13">
    <location>
        <position position="57"/>
    </location>
    <ligand>
        <name>molybdate</name>
        <dbReference type="ChEBI" id="CHEBI:36264"/>
    </ligand>
</feature>
<dbReference type="GO" id="GO:0030973">
    <property type="term" value="F:molybdate ion binding"/>
    <property type="evidence" value="ECO:0007669"/>
    <property type="project" value="TreeGrafter"/>
</dbReference>
<evidence type="ECO:0000256" key="1">
    <source>
        <dbReference type="ARBA" id="ARBA00004236"/>
    </source>
</evidence>
<evidence type="ECO:0000256" key="13">
    <source>
        <dbReference type="PIRSR" id="PIRSR004846-1"/>
    </source>
</evidence>
<feature type="binding site" evidence="13">
    <location>
        <position position="29"/>
    </location>
    <ligand>
        <name>molybdate</name>
        <dbReference type="ChEBI" id="CHEBI:36264"/>
    </ligand>
</feature>
<evidence type="ECO:0000256" key="6">
    <source>
        <dbReference type="ARBA" id="ARBA00022729"/>
    </source>
</evidence>
<comment type="similarity">
    <text evidence="2">Belongs to the bacterial solute-binding protein ModA family.</text>
</comment>
<feature type="binding site" evidence="13">
    <location>
        <position position="168"/>
    </location>
    <ligand>
        <name>molybdate</name>
        <dbReference type="ChEBI" id="CHEBI:36264"/>
    </ligand>
</feature>
<keyword evidence="3" id="KW-0813">Transport</keyword>
<organism evidence="15 16">
    <name type="scientific">Acinetobacter boissieri</name>
    <dbReference type="NCBI Taxonomy" id="1219383"/>
    <lineage>
        <taxon>Bacteria</taxon>
        <taxon>Pseudomonadati</taxon>
        <taxon>Pseudomonadota</taxon>
        <taxon>Gammaproteobacteria</taxon>
        <taxon>Moraxellales</taxon>
        <taxon>Moraxellaceae</taxon>
        <taxon>Acinetobacter</taxon>
    </lineage>
</organism>
<dbReference type="PANTHER" id="PTHR30632:SF17">
    <property type="entry name" value="MOLYBDATE-BINDING PROTEIN MODA"/>
    <property type="match status" value="1"/>
</dbReference>
<comment type="subunit">
    <text evidence="10">The complex is composed of two ATP-binding proteins (ModC), two transmembrane proteins (ModB) and a solute-binding protein (ModA).</text>
</comment>
<dbReference type="GO" id="GO:0005886">
    <property type="term" value="C:plasma membrane"/>
    <property type="evidence" value="ECO:0007669"/>
    <property type="project" value="UniProtKB-SubCell"/>
</dbReference>
<keyword evidence="16" id="KW-1185">Reference proteome</keyword>
<evidence type="ECO:0000256" key="8">
    <source>
        <dbReference type="ARBA" id="ARBA00023245"/>
    </source>
</evidence>
<dbReference type="PANTHER" id="PTHR30632">
    <property type="entry name" value="MOLYBDATE-BINDING PERIPLASMIC PROTEIN"/>
    <property type="match status" value="1"/>
</dbReference>
<accession>A0A1G6ISQ9</accession>
<dbReference type="GO" id="GO:0015689">
    <property type="term" value="P:molybdate ion transport"/>
    <property type="evidence" value="ECO:0007669"/>
    <property type="project" value="InterPro"/>
</dbReference>
<sequence>MKKIILGSMTLALCMTVNADPVRIYAAASLTNAINEISSLYEKKHSETKIVPAYAASSTLAKQVEAGAPSDIFFSADQDWMDYLVKKQKVDTSQVKTLLMNQLVVIAPIASKMTFKAIPQFNFSQSFRGHLCTGQMESVPVGKYAKQSLIKLNWLNTLNGRIVGTDDVRAALTFVERGECDVGIVYKTDALISTKVKILGVFPESSHAPISYPVAMTKQGENNKDAQKVFQFIKSDPQARVVFEKYGFIFYSVK</sequence>
<dbReference type="InterPro" id="IPR050682">
    <property type="entry name" value="ModA/WtpA"/>
</dbReference>
<keyword evidence="5 13" id="KW-0479">Metal-binding</keyword>
<feature type="chain" id="PRO_5017269399" description="Molybdate-binding protein ModA" evidence="14">
    <location>
        <begin position="20"/>
        <end position="254"/>
    </location>
</feature>
<evidence type="ECO:0000313" key="16">
    <source>
        <dbReference type="Proteomes" id="UP000242501"/>
    </source>
</evidence>
<proteinExistence type="inferred from homology"/>
<dbReference type="Gene3D" id="3.40.190.10">
    <property type="entry name" value="Periplasmic binding protein-like II"/>
    <property type="match status" value="2"/>
</dbReference>
<dbReference type="STRING" id="1219383.SAMN05421733_10928"/>
<dbReference type="EMBL" id="FMYL01000009">
    <property type="protein sequence ID" value="SDC09537.1"/>
    <property type="molecule type" value="Genomic_DNA"/>
</dbReference>
<dbReference type="SUPFAM" id="SSF53850">
    <property type="entry name" value="Periplasmic binding protein-like II"/>
    <property type="match status" value="1"/>
</dbReference>
<name>A0A1G6ISQ9_9GAMM</name>
<keyword evidence="13" id="KW-0500">Molybdenum</keyword>
<dbReference type="NCBIfam" id="TIGR01256">
    <property type="entry name" value="modA"/>
    <property type="match status" value="1"/>
</dbReference>
<evidence type="ECO:0000256" key="10">
    <source>
        <dbReference type="ARBA" id="ARBA00062515"/>
    </source>
</evidence>
<evidence type="ECO:0000256" key="12">
    <source>
        <dbReference type="ARBA" id="ARBA00078141"/>
    </source>
</evidence>
<evidence type="ECO:0000256" key="5">
    <source>
        <dbReference type="ARBA" id="ARBA00022723"/>
    </source>
</evidence>
<comment type="subcellular location">
    <subcellularLocation>
        <location evidence="1">Cell membrane</location>
    </subcellularLocation>
</comment>
<feature type="binding site" evidence="13">
    <location>
        <position position="186"/>
    </location>
    <ligand>
        <name>molybdate</name>
        <dbReference type="ChEBI" id="CHEBI:36264"/>
    </ligand>
</feature>
<reference evidence="16" key="1">
    <citation type="submission" date="2016-09" db="EMBL/GenBank/DDBJ databases">
        <authorList>
            <person name="Varghese N."/>
            <person name="Submissions S."/>
        </authorList>
    </citation>
    <scope>NUCLEOTIDE SEQUENCE [LARGE SCALE GENOMIC DNA]</scope>
    <source>
        <strain evidence="16">ANC 4422</strain>
    </source>
</reference>
<comment type="function">
    <text evidence="9">Involved in the transport of molybdenum into the cell. Part of the binding-protein-dependent transport system ModABCD.</text>
</comment>
<dbReference type="Proteomes" id="UP000242501">
    <property type="component" value="Unassembled WGS sequence"/>
</dbReference>
<dbReference type="OrthoDB" id="9785015at2"/>
<dbReference type="Pfam" id="PF13531">
    <property type="entry name" value="SBP_bac_11"/>
    <property type="match status" value="1"/>
</dbReference>
<dbReference type="FunFam" id="3.40.190.10:FF:000030">
    <property type="entry name" value="Molybdate ABC transporter substrate-binding protein"/>
    <property type="match status" value="1"/>
</dbReference>
<evidence type="ECO:0000256" key="11">
    <source>
        <dbReference type="ARBA" id="ARBA00073171"/>
    </source>
</evidence>
<gene>
    <name evidence="15" type="ORF">SAMN05421733_10928</name>
</gene>
<evidence type="ECO:0000256" key="2">
    <source>
        <dbReference type="ARBA" id="ARBA00009175"/>
    </source>
</evidence>
<evidence type="ECO:0000313" key="15">
    <source>
        <dbReference type="EMBL" id="SDC09537.1"/>
    </source>
</evidence>
<evidence type="ECO:0000256" key="14">
    <source>
        <dbReference type="SAM" id="SignalP"/>
    </source>
</evidence>
<dbReference type="GO" id="GO:0046872">
    <property type="term" value="F:metal ion binding"/>
    <property type="evidence" value="ECO:0007669"/>
    <property type="project" value="UniProtKB-KW"/>
</dbReference>
<keyword evidence="7" id="KW-0472">Membrane</keyword>
<keyword evidence="4" id="KW-1003">Cell membrane</keyword>
<feature type="signal peptide" evidence="14">
    <location>
        <begin position="1"/>
        <end position="19"/>
    </location>
</feature>
<evidence type="ECO:0000256" key="4">
    <source>
        <dbReference type="ARBA" id="ARBA00022475"/>
    </source>
</evidence>